<sequence length="140" mass="16494">MYSKRTESGQDIFDMAIQEYGYIDLLFVMLDDNGLEPTNDLETGQVLSFREVVPNELEFDAERLDYFRRNEIRVNTHYRQRITGWWETMDDDYYQTQDGDLWQTMDGVESVQPADNWETQEDGSFETIDGEDFETIPTGS</sequence>
<proteinExistence type="predicted"/>
<gene>
    <name evidence="2" type="ORF">CRP01_41230</name>
</gene>
<evidence type="ECO:0000313" key="3">
    <source>
        <dbReference type="Proteomes" id="UP000223913"/>
    </source>
</evidence>
<feature type="compositionally biased region" description="Acidic residues" evidence="1">
    <location>
        <begin position="118"/>
        <end position="134"/>
    </location>
</feature>
<reference evidence="2 3" key="1">
    <citation type="submission" date="2017-10" db="EMBL/GenBank/DDBJ databases">
        <title>The draft genome sequence of Lewinella nigricans NBRC 102662.</title>
        <authorList>
            <person name="Wang K."/>
        </authorList>
    </citation>
    <scope>NUCLEOTIDE SEQUENCE [LARGE SCALE GENOMIC DNA]</scope>
    <source>
        <strain evidence="2 3">NBRC 102662</strain>
    </source>
</reference>
<dbReference type="AlphaFoldDB" id="A0A2D0MYV0"/>
<feature type="region of interest" description="Disordered" evidence="1">
    <location>
        <begin position="118"/>
        <end position="140"/>
    </location>
</feature>
<evidence type="ECO:0000256" key="1">
    <source>
        <dbReference type="SAM" id="MobiDB-lite"/>
    </source>
</evidence>
<accession>A0A2D0MYV0</accession>
<organism evidence="2 3">
    <name type="scientific">Flavilitoribacter nigricans (strain ATCC 23147 / DSM 23189 / NBRC 102662 / NCIMB 1420 / SS-2)</name>
    <name type="common">Lewinella nigricans</name>
    <dbReference type="NCBI Taxonomy" id="1122177"/>
    <lineage>
        <taxon>Bacteria</taxon>
        <taxon>Pseudomonadati</taxon>
        <taxon>Bacteroidota</taxon>
        <taxon>Saprospiria</taxon>
        <taxon>Saprospirales</taxon>
        <taxon>Lewinellaceae</taxon>
        <taxon>Flavilitoribacter</taxon>
    </lineage>
</organism>
<name>A0A2D0MYV0_FLAN2</name>
<dbReference type="Proteomes" id="UP000223913">
    <property type="component" value="Unassembled WGS sequence"/>
</dbReference>
<dbReference type="OrthoDB" id="1100373at2"/>
<evidence type="ECO:0000313" key="2">
    <source>
        <dbReference type="EMBL" id="PHN00633.1"/>
    </source>
</evidence>
<comment type="caution">
    <text evidence="2">The sequence shown here is derived from an EMBL/GenBank/DDBJ whole genome shotgun (WGS) entry which is preliminary data.</text>
</comment>
<dbReference type="EMBL" id="PDUD01000089">
    <property type="protein sequence ID" value="PHN00633.1"/>
    <property type="molecule type" value="Genomic_DNA"/>
</dbReference>
<dbReference type="RefSeq" id="WP_099155955.1">
    <property type="nucleotide sequence ID" value="NZ_PDUD01000089.1"/>
</dbReference>
<protein>
    <submittedName>
        <fullName evidence="2">Uncharacterized protein</fullName>
    </submittedName>
</protein>
<keyword evidence="3" id="KW-1185">Reference proteome</keyword>